<name>A0A5M9JSG5_MONFR</name>
<dbReference type="Proteomes" id="UP000322873">
    <property type="component" value="Unassembled WGS sequence"/>
</dbReference>
<keyword evidence="3" id="KW-1185">Reference proteome</keyword>
<dbReference type="EMBL" id="VICG01000006">
    <property type="protein sequence ID" value="KAA8571009.1"/>
    <property type="molecule type" value="Genomic_DNA"/>
</dbReference>
<organism evidence="2 3">
    <name type="scientific">Monilinia fructicola</name>
    <name type="common">Brown rot fungus</name>
    <name type="synonym">Ciboria fructicola</name>
    <dbReference type="NCBI Taxonomy" id="38448"/>
    <lineage>
        <taxon>Eukaryota</taxon>
        <taxon>Fungi</taxon>
        <taxon>Dikarya</taxon>
        <taxon>Ascomycota</taxon>
        <taxon>Pezizomycotina</taxon>
        <taxon>Leotiomycetes</taxon>
        <taxon>Helotiales</taxon>
        <taxon>Sclerotiniaceae</taxon>
        <taxon>Monilinia</taxon>
    </lineage>
</organism>
<sequence>MHHLSKLILLFVFKPFGLHYTSAAIVSTGSGGGSMPVVQASSIPNAINPNDHGNKRFRRDDVVHRVNFMCPEVLGAPPMACNSSRCGGADPNNNGTCYYEQGDGPKCQCTTGSNSTSTPTLTTITTTQVGQSSGQSLPQTVTATFALESIPLYSDLRQNFTSTIVTNITSTIVTTLTTTISNTISVGMSATYETSVETGVAIILAGGVFWSLFGYVGDAAIIATMDPPVDAPNHPDDTTCPEPKQACSSPNCAGILEMCSNINDPTHGCACDENSTCEETEIDCGDPACSGWAAAQYDDTNGPSASGSFRDWCSRMDGKTLGKTDSNDTIYQMYHFAYYSYWLSAQYWYSSPSEDECTETAVISKDECITAFSTGMSACDPNSGDTHGFSFPGMCINYNVSISTSTNPKYPPWEPLPPSDEPGCVDSISNVDSNFFKGIYPQFCSAFTSNQDSNFTKVLTNANFVNPSKKRETPLGSFFTLRTPPASSEEYPNYKLTFKWSGNSGGSRNGGEQNKMASSGSVSVGCGRYEYEITPPVSVPATCNPENAVGAGLMKSASPSAMSAAADQFCNFGYNWKINGPLSNGNWQASDYFLINDRCTDPRTSLACICDGASNDLAQMSDQWKASRKECAKPENHVAGAFNSNNRVGLRVTPSVNQTGCKPLEPYVLPYGSHCTLKFGYVTSACSIQAYSKGWGGYYTENSEHGCYDWWIYGQNVVRGP</sequence>
<evidence type="ECO:0000313" key="2">
    <source>
        <dbReference type="EMBL" id="KAA8571009.1"/>
    </source>
</evidence>
<accession>A0A5M9JSG5</accession>
<protein>
    <submittedName>
        <fullName evidence="2">Uncharacterized protein</fullName>
    </submittedName>
</protein>
<feature type="chain" id="PRO_5024421862" evidence="1">
    <location>
        <begin position="24"/>
        <end position="721"/>
    </location>
</feature>
<proteinExistence type="predicted"/>
<keyword evidence="1" id="KW-0732">Signal</keyword>
<dbReference type="VEuPathDB" id="FungiDB:MFRU_028g00490"/>
<dbReference type="AlphaFoldDB" id="A0A5M9JSG5"/>
<comment type="caution">
    <text evidence="2">The sequence shown here is derived from an EMBL/GenBank/DDBJ whole genome shotgun (WGS) entry which is preliminary data.</text>
</comment>
<gene>
    <name evidence="2" type="ORF">EYC84_000377</name>
</gene>
<feature type="signal peptide" evidence="1">
    <location>
        <begin position="1"/>
        <end position="23"/>
    </location>
</feature>
<evidence type="ECO:0000313" key="3">
    <source>
        <dbReference type="Proteomes" id="UP000322873"/>
    </source>
</evidence>
<evidence type="ECO:0000256" key="1">
    <source>
        <dbReference type="SAM" id="SignalP"/>
    </source>
</evidence>
<reference evidence="2 3" key="1">
    <citation type="submission" date="2019-06" db="EMBL/GenBank/DDBJ databases">
        <title>Genome Sequence of the Brown Rot Fungal Pathogen Monilinia fructicola.</title>
        <authorList>
            <person name="De Miccolis Angelini R.M."/>
            <person name="Landi L."/>
            <person name="Abate D."/>
            <person name="Pollastro S."/>
            <person name="Romanazzi G."/>
            <person name="Faretra F."/>
        </authorList>
    </citation>
    <scope>NUCLEOTIDE SEQUENCE [LARGE SCALE GENOMIC DNA]</scope>
    <source>
        <strain evidence="2 3">Mfrc123</strain>
    </source>
</reference>